<proteinExistence type="predicted"/>
<evidence type="ECO:0000313" key="1">
    <source>
        <dbReference type="EMBL" id="MQS37713.1"/>
    </source>
</evidence>
<organism evidence="1 2">
    <name type="scientific">Streptomyces katsurahamanus</name>
    <dbReference type="NCBI Taxonomy" id="2577098"/>
    <lineage>
        <taxon>Bacteria</taxon>
        <taxon>Bacillati</taxon>
        <taxon>Actinomycetota</taxon>
        <taxon>Actinomycetes</taxon>
        <taxon>Kitasatosporales</taxon>
        <taxon>Streptomycetaceae</taxon>
        <taxon>Streptomyces</taxon>
    </lineage>
</organism>
<reference evidence="1 2" key="1">
    <citation type="submission" date="2019-06" db="EMBL/GenBank/DDBJ databases">
        <title>Comparative genomics and metabolomics analyses of clavulanic acid producing Streptomyces species provides insight into specialized metabolism and evolution of beta-lactam biosynthetic gene clusters.</title>
        <authorList>
            <person name="Moore M.A."/>
            <person name="Cruz-Morales P."/>
            <person name="Barona Gomez F."/>
            <person name="Kapil T."/>
        </authorList>
    </citation>
    <scope>NUCLEOTIDE SEQUENCE [LARGE SCALE GENOMIC DNA]</scope>
    <source>
        <strain evidence="1 2">T-272</strain>
    </source>
</reference>
<keyword evidence="2" id="KW-1185">Reference proteome</keyword>
<dbReference type="RefSeq" id="WP_153484765.1">
    <property type="nucleotide sequence ID" value="NZ_VDEQ01000210.1"/>
</dbReference>
<accession>A0ABW9NWR1</accession>
<dbReference type="Proteomes" id="UP000460558">
    <property type="component" value="Unassembled WGS sequence"/>
</dbReference>
<evidence type="ECO:0000313" key="2">
    <source>
        <dbReference type="Proteomes" id="UP000460558"/>
    </source>
</evidence>
<dbReference type="EMBL" id="VDEQ01000210">
    <property type="protein sequence ID" value="MQS37713.1"/>
    <property type="molecule type" value="Genomic_DNA"/>
</dbReference>
<protein>
    <submittedName>
        <fullName evidence="1">Uncharacterized protein</fullName>
    </submittedName>
</protein>
<name>A0ABW9NWR1_9ACTN</name>
<gene>
    <name evidence="1" type="ORF">FFZ77_19390</name>
</gene>
<comment type="caution">
    <text evidence="1">The sequence shown here is derived from an EMBL/GenBank/DDBJ whole genome shotgun (WGS) entry which is preliminary data.</text>
</comment>
<sequence>MRFRAGAAVTGVIAVAAVASGLASMQDGQGEARRGDGETVLIAEGKDRRPSQTAEDWVTYADHVVVVTAVSERETPPALIEIERGEGLTGREVTLRVDEVVWSRGGAPRAAPAEWKRASTGWRFTGGSTSNRTKMAMRDQPRVETGHRYILALDWEEAKCSPGDEPEPAQWHTLGEGAVVPYDNNIIGEGEMEGRYLQATQPRAETGPDVRLEDQLAGLSADELAKALTAAKPAQTVQPGSAAVADCG</sequence>